<dbReference type="NCBIfam" id="TIGR02595">
    <property type="entry name" value="PEP_CTERM"/>
    <property type="match status" value="1"/>
</dbReference>
<feature type="chain" id="PRO_5002113584" description="Ice-binding protein C-terminal domain-containing protein" evidence="1">
    <location>
        <begin position="22"/>
        <end position="254"/>
    </location>
</feature>
<protein>
    <recommendedName>
        <fullName evidence="2">Ice-binding protein C-terminal domain-containing protein</fullName>
    </recommendedName>
</protein>
<feature type="signal peptide" evidence="1">
    <location>
        <begin position="1"/>
        <end position="21"/>
    </location>
</feature>
<dbReference type="OrthoDB" id="28717at2"/>
<evidence type="ECO:0000313" key="3">
    <source>
        <dbReference type="EMBL" id="AJE03882.1"/>
    </source>
</evidence>
<sequence>MRCAGSLAAVLTLAFTTAAGAASFINGGFELGDFNGWTKGGGAYYGYYSPSGDPGKSAVVTAAPDPRTGGALNSVYQGTYSARVNNYDPNYHYSTLTQQVLGWSDPSIYFAWAAVIEDPGHPNPGHVRVTLHDDTANTSLYDVYVDYYNQSQLPGGGAAWHTATSGWSTWGYSDWQIANLDTSGVLGHNLTLTVLASDCAYGGHGGYAYFDGFGAAPPPPGPGPGPAPVPEPSTFLLLGAGLAVAACLRKRARS</sequence>
<dbReference type="RefSeq" id="WP_039743328.1">
    <property type="nucleotide sequence ID" value="NZ_CP009788.1"/>
</dbReference>
<feature type="domain" description="Ice-binding protein C-terminal" evidence="2">
    <location>
        <begin position="228"/>
        <end position="251"/>
    </location>
</feature>
<dbReference type="EMBL" id="CP009788">
    <property type="protein sequence ID" value="AJE03882.1"/>
    <property type="molecule type" value="Genomic_DNA"/>
</dbReference>
<dbReference type="STRING" id="345632.GPICK_11430"/>
<dbReference type="AlphaFoldDB" id="A0A0B5BBH3"/>
<keyword evidence="1" id="KW-0732">Signal</keyword>
<reference evidence="3 4" key="1">
    <citation type="journal article" date="2015" name="Genome Announc.">
        <title>Complete Genome of Geobacter pickeringii G13T, a Metal-Reducing Isolate from Sedimentary Kaolin Deposits.</title>
        <authorList>
            <person name="Badalamenti J.P."/>
            <person name="Bond D.R."/>
        </authorList>
    </citation>
    <scope>NUCLEOTIDE SEQUENCE [LARGE SCALE GENOMIC DNA]</scope>
    <source>
        <strain evidence="3 4">G13</strain>
    </source>
</reference>
<dbReference type="InterPro" id="IPR013424">
    <property type="entry name" value="Ice-binding_C"/>
</dbReference>
<dbReference type="HOGENOM" id="CLU_1093078_0_0_7"/>
<organism evidence="3 4">
    <name type="scientific">Geobacter pickeringii</name>
    <dbReference type="NCBI Taxonomy" id="345632"/>
    <lineage>
        <taxon>Bacteria</taxon>
        <taxon>Pseudomonadati</taxon>
        <taxon>Thermodesulfobacteriota</taxon>
        <taxon>Desulfuromonadia</taxon>
        <taxon>Geobacterales</taxon>
        <taxon>Geobacteraceae</taxon>
        <taxon>Geobacter</taxon>
    </lineage>
</organism>
<gene>
    <name evidence="3" type="ORF">GPICK_11430</name>
</gene>
<proteinExistence type="predicted"/>
<evidence type="ECO:0000313" key="4">
    <source>
        <dbReference type="Proteomes" id="UP000057609"/>
    </source>
</evidence>
<evidence type="ECO:0000259" key="2">
    <source>
        <dbReference type="Pfam" id="PF07589"/>
    </source>
</evidence>
<dbReference type="KEGG" id="gpi:GPICK_11430"/>
<evidence type="ECO:0000256" key="1">
    <source>
        <dbReference type="SAM" id="SignalP"/>
    </source>
</evidence>
<dbReference type="Pfam" id="PF07589">
    <property type="entry name" value="PEP-CTERM"/>
    <property type="match status" value="1"/>
</dbReference>
<accession>A0A0B5BBH3</accession>
<name>A0A0B5BBH3_9BACT</name>
<keyword evidence="4" id="KW-1185">Reference proteome</keyword>
<dbReference type="Proteomes" id="UP000057609">
    <property type="component" value="Chromosome"/>
</dbReference>